<dbReference type="Proteomes" id="UP000059074">
    <property type="component" value="Unassembled WGS sequence"/>
</dbReference>
<comment type="pathway">
    <text evidence="12">Steroid metabolism; cholesterol degradation.</text>
</comment>
<evidence type="ECO:0000313" key="18">
    <source>
        <dbReference type="EMBL" id="KWT66163.1"/>
    </source>
</evidence>
<evidence type="ECO:0000256" key="15">
    <source>
        <dbReference type="ARBA" id="ARBA00049778"/>
    </source>
</evidence>
<evidence type="ECO:0000256" key="13">
    <source>
        <dbReference type="ARBA" id="ARBA00049723"/>
    </source>
</evidence>
<keyword evidence="4" id="KW-0285">Flavoprotein</keyword>
<comment type="caution">
    <text evidence="18">The sequence shown here is derived from an EMBL/GenBank/DDBJ whole genome shotgun (WGS) entry which is preliminary data.</text>
</comment>
<keyword evidence="9" id="KW-0753">Steroid metabolism</keyword>
<sequence length="563" mass="59431">MIGLSRTLEHARDRYDVIVVGSGYGGGVSASRLARAGKSVAVLERGREVLAGGFPSRFPDLKNEMQVTGKKLRTGPSSALYDVRLGEDMHVLVGCGLGGGSLINAGVALRPDDRVFIDPCWPDEVARDGLLDEGFRRACLWLNPQADPRADSFTKYRTLQSAGAALGHSIVRPTITVSFEPQTNVVGVEQPGCTRCGDCCGGCNVGAKNSVALTYLPDAVRHGAELFTHAGVRYVRKQPDGTWTVHVRRLDRKDDSDEIVLRADVVILSAGTLGTSEILLRSRAHGLALSDRAGASFSANGDIIAFGYGAREPVNAVGVGHPAKLEGVEIGAAVSGQLEIDDDSVLANELRVQEGVLPSAIAPVLPVLFLPNGRLLGALQSLVNGVYKGPFARLQTFFAVSHDSASGRFVLDDDRLSLRWPDAKNEPVYARLDEILSKVVAQSGGSYVKNPLSGTVMGHQPATAHPLGGAGMGRDSGTGVINHKGQVFDTGAGHGTGDVHAGLYVVDGSVMPRSLGVNPLLTITALAERTLLLMQQDFGLSFDAEPLQGVRATPQDLSPFLAA</sequence>
<dbReference type="InterPro" id="IPR052542">
    <property type="entry name" value="Cholesterol_Oxidase"/>
</dbReference>
<evidence type="ECO:0000256" key="10">
    <source>
        <dbReference type="ARBA" id="ARBA00023235"/>
    </source>
</evidence>
<keyword evidence="10" id="KW-0413">Isomerase</keyword>
<dbReference type="PATRIC" id="fig|121290.4.peg.263"/>
<evidence type="ECO:0000256" key="12">
    <source>
        <dbReference type="ARBA" id="ARBA00049645"/>
    </source>
</evidence>
<dbReference type="Gene3D" id="3.50.50.60">
    <property type="entry name" value="FAD/NAD(P)-binding domain"/>
    <property type="match status" value="3"/>
</dbReference>
<organism evidence="18 19">
    <name type="scientific">Hyphomicrobium sulfonivorans</name>
    <dbReference type="NCBI Taxonomy" id="121290"/>
    <lineage>
        <taxon>Bacteria</taxon>
        <taxon>Pseudomonadati</taxon>
        <taxon>Pseudomonadota</taxon>
        <taxon>Alphaproteobacteria</taxon>
        <taxon>Hyphomicrobiales</taxon>
        <taxon>Hyphomicrobiaceae</taxon>
        <taxon>Hyphomicrobium</taxon>
    </lineage>
</organism>
<keyword evidence="3" id="KW-0153">Cholesterol metabolism</keyword>
<dbReference type="SUPFAM" id="SSF51905">
    <property type="entry name" value="FAD/NAD(P)-binding domain"/>
    <property type="match status" value="1"/>
</dbReference>
<keyword evidence="19" id="KW-1185">Reference proteome</keyword>
<protein>
    <recommendedName>
        <fullName evidence="14">Cholesterol oxidase</fullName>
        <ecNumber evidence="13">1.1.3.6</ecNumber>
        <ecNumber evidence="11">5.3.3.1</ecNumber>
    </recommendedName>
    <alternativeName>
        <fullName evidence="15">Cholesterol isomerase</fullName>
    </alternativeName>
</protein>
<dbReference type="STRING" id="121290.APY04_2359"/>
<evidence type="ECO:0000256" key="7">
    <source>
        <dbReference type="ARBA" id="ARBA00023098"/>
    </source>
</evidence>
<dbReference type="Pfam" id="PF00732">
    <property type="entry name" value="GMC_oxred_N"/>
    <property type="match status" value="1"/>
</dbReference>
<evidence type="ECO:0000313" key="19">
    <source>
        <dbReference type="Proteomes" id="UP000059074"/>
    </source>
</evidence>
<proteinExistence type="inferred from homology"/>
<dbReference type="RefSeq" id="WP_068462695.1">
    <property type="nucleotide sequence ID" value="NZ_LMTR01000073.1"/>
</dbReference>
<dbReference type="Pfam" id="PF05199">
    <property type="entry name" value="GMC_oxred_C"/>
    <property type="match status" value="1"/>
</dbReference>
<feature type="domain" description="Glucose-methanol-choline oxidoreductase C-terminal" evidence="17">
    <location>
        <begin position="462"/>
        <end position="527"/>
    </location>
</feature>
<evidence type="ECO:0000259" key="16">
    <source>
        <dbReference type="Pfam" id="PF00732"/>
    </source>
</evidence>
<reference evidence="18 19" key="1">
    <citation type="submission" date="2015-10" db="EMBL/GenBank/DDBJ databases">
        <title>Transcriptomic analysis of a linuron degrading triple-species bacterial consortium.</title>
        <authorList>
            <person name="Albers P."/>
        </authorList>
    </citation>
    <scope>NUCLEOTIDE SEQUENCE [LARGE SCALE GENOMIC DNA]</scope>
    <source>
        <strain evidence="18 19">WDL6</strain>
    </source>
</reference>
<evidence type="ECO:0000256" key="8">
    <source>
        <dbReference type="ARBA" id="ARBA00023166"/>
    </source>
</evidence>
<keyword evidence="5" id="KW-0274">FAD</keyword>
<dbReference type="InterPro" id="IPR036188">
    <property type="entry name" value="FAD/NAD-bd_sf"/>
</dbReference>
<dbReference type="GO" id="GO:0004769">
    <property type="term" value="F:steroid Delta-isomerase activity"/>
    <property type="evidence" value="ECO:0007669"/>
    <property type="project" value="UniProtKB-EC"/>
</dbReference>
<dbReference type="Pfam" id="PF13450">
    <property type="entry name" value="NAD_binding_8"/>
    <property type="match status" value="1"/>
</dbReference>
<dbReference type="PANTHER" id="PTHR47470:SF1">
    <property type="entry name" value="FAD-DEPENDENT OXIDOREDUCTASE 2 FAD BINDING DOMAIN-CONTAINING PROTEIN"/>
    <property type="match status" value="1"/>
</dbReference>
<keyword evidence="8" id="KW-1207">Sterol metabolism</keyword>
<dbReference type="EC" id="1.1.3.6" evidence="13"/>
<dbReference type="GO" id="GO:0008203">
    <property type="term" value="P:cholesterol metabolic process"/>
    <property type="evidence" value="ECO:0007669"/>
    <property type="project" value="UniProtKB-KW"/>
</dbReference>
<evidence type="ECO:0000256" key="9">
    <source>
        <dbReference type="ARBA" id="ARBA00023221"/>
    </source>
</evidence>
<dbReference type="EMBL" id="LMTR01000073">
    <property type="protein sequence ID" value="KWT66163.1"/>
    <property type="molecule type" value="Genomic_DNA"/>
</dbReference>
<comment type="cofactor">
    <cofactor evidence="1">
        <name>FAD</name>
        <dbReference type="ChEBI" id="CHEBI:57692"/>
    </cofactor>
</comment>
<evidence type="ECO:0000256" key="1">
    <source>
        <dbReference type="ARBA" id="ARBA00001974"/>
    </source>
</evidence>
<dbReference type="EC" id="5.3.3.1" evidence="11"/>
<evidence type="ECO:0000256" key="11">
    <source>
        <dbReference type="ARBA" id="ARBA00038856"/>
    </source>
</evidence>
<evidence type="ECO:0000256" key="4">
    <source>
        <dbReference type="ARBA" id="ARBA00022630"/>
    </source>
</evidence>
<dbReference type="AlphaFoldDB" id="A0A125NUC5"/>
<evidence type="ECO:0000259" key="17">
    <source>
        <dbReference type="Pfam" id="PF05199"/>
    </source>
</evidence>
<name>A0A125NUC5_HYPSL</name>
<evidence type="ECO:0000256" key="2">
    <source>
        <dbReference type="ARBA" id="ARBA00010790"/>
    </source>
</evidence>
<gene>
    <name evidence="18" type="ORF">APY04_2359</name>
</gene>
<keyword evidence="7" id="KW-0443">Lipid metabolism</keyword>
<evidence type="ECO:0000256" key="5">
    <source>
        <dbReference type="ARBA" id="ARBA00022827"/>
    </source>
</evidence>
<accession>A0A125NUC5</accession>
<dbReference type="InterPro" id="IPR007867">
    <property type="entry name" value="GMC_OxRtase_C"/>
</dbReference>
<dbReference type="GO" id="GO:0050660">
    <property type="term" value="F:flavin adenine dinucleotide binding"/>
    <property type="evidence" value="ECO:0007669"/>
    <property type="project" value="InterPro"/>
</dbReference>
<dbReference type="PANTHER" id="PTHR47470">
    <property type="entry name" value="CHOLESTEROL OXIDASE"/>
    <property type="match status" value="1"/>
</dbReference>
<evidence type="ECO:0000256" key="6">
    <source>
        <dbReference type="ARBA" id="ARBA00023002"/>
    </source>
</evidence>
<dbReference type="OrthoDB" id="9798604at2"/>
<dbReference type="GO" id="GO:0016995">
    <property type="term" value="F:cholesterol oxidase activity"/>
    <property type="evidence" value="ECO:0007669"/>
    <property type="project" value="UniProtKB-EC"/>
</dbReference>
<dbReference type="InterPro" id="IPR000172">
    <property type="entry name" value="GMC_OxRdtase_N"/>
</dbReference>
<comment type="similarity">
    <text evidence="2">Belongs to the GMC oxidoreductase family.</text>
</comment>
<keyword evidence="6 18" id="KW-0560">Oxidoreductase</keyword>
<feature type="domain" description="Glucose-methanol-choline oxidoreductase N-terminal" evidence="16">
    <location>
        <begin position="86"/>
        <end position="282"/>
    </location>
</feature>
<evidence type="ECO:0000256" key="14">
    <source>
        <dbReference type="ARBA" id="ARBA00049744"/>
    </source>
</evidence>
<evidence type="ECO:0000256" key="3">
    <source>
        <dbReference type="ARBA" id="ARBA00022548"/>
    </source>
</evidence>